<comment type="caution">
    <text evidence="1">The sequence shown here is derived from an EMBL/GenBank/DDBJ whole genome shotgun (WGS) entry which is preliminary data.</text>
</comment>
<gene>
    <name evidence="1" type="ORF">CesoFtcFv8_007912</name>
</gene>
<accession>A0AAN8H519</accession>
<evidence type="ECO:0000313" key="2">
    <source>
        <dbReference type="Proteomes" id="UP001335648"/>
    </source>
</evidence>
<name>A0AAN8H519_9TELE</name>
<evidence type="ECO:0000313" key="1">
    <source>
        <dbReference type="EMBL" id="KAK5902678.1"/>
    </source>
</evidence>
<protein>
    <submittedName>
        <fullName evidence="1">Uncharacterized protein</fullName>
    </submittedName>
</protein>
<proteinExistence type="predicted"/>
<dbReference type="Proteomes" id="UP001335648">
    <property type="component" value="Unassembled WGS sequence"/>
</dbReference>
<reference evidence="1 2" key="1">
    <citation type="journal article" date="2023" name="Mol. Biol. Evol.">
        <title>Genomics of Secondarily Temperate Adaptation in the Only Non-Antarctic Icefish.</title>
        <authorList>
            <person name="Rivera-Colon A.G."/>
            <person name="Rayamajhi N."/>
            <person name="Minhas B.F."/>
            <person name="Madrigal G."/>
            <person name="Bilyk K.T."/>
            <person name="Yoon V."/>
            <person name="Hune M."/>
            <person name="Gregory S."/>
            <person name="Cheng C.H.C."/>
            <person name="Catchen J.M."/>
        </authorList>
    </citation>
    <scope>NUCLEOTIDE SEQUENCE [LARGE SCALE GENOMIC DNA]</scope>
    <source>
        <strain evidence="1">JC2023a</strain>
    </source>
</reference>
<keyword evidence="2" id="KW-1185">Reference proteome</keyword>
<dbReference type="EMBL" id="JAULUE010002051">
    <property type="protein sequence ID" value="KAK5902678.1"/>
    <property type="molecule type" value="Genomic_DNA"/>
</dbReference>
<sequence>MIVVGMVMKPGEMVRVSALVILVGVVKERGVKDMLPALRIALVWSLKSRKESVPALCISFLCSTISRRVGEGERVNRVSSKALT</sequence>
<dbReference type="AlphaFoldDB" id="A0AAN8H519"/>
<organism evidence="1 2">
    <name type="scientific">Champsocephalus esox</name>
    <name type="common">pike icefish</name>
    <dbReference type="NCBI Taxonomy" id="159716"/>
    <lineage>
        <taxon>Eukaryota</taxon>
        <taxon>Metazoa</taxon>
        <taxon>Chordata</taxon>
        <taxon>Craniata</taxon>
        <taxon>Vertebrata</taxon>
        <taxon>Euteleostomi</taxon>
        <taxon>Actinopterygii</taxon>
        <taxon>Neopterygii</taxon>
        <taxon>Teleostei</taxon>
        <taxon>Neoteleostei</taxon>
        <taxon>Acanthomorphata</taxon>
        <taxon>Eupercaria</taxon>
        <taxon>Perciformes</taxon>
        <taxon>Notothenioidei</taxon>
        <taxon>Channichthyidae</taxon>
        <taxon>Champsocephalus</taxon>
    </lineage>
</organism>